<dbReference type="eggNOG" id="ENOG5032CJ4">
    <property type="taxonomic scope" value="Bacteria"/>
</dbReference>
<dbReference type="EMBL" id="CP000556">
    <property type="protein sequence ID" value="ABM97043.1"/>
    <property type="molecule type" value="Genomic_DNA"/>
</dbReference>
<keyword evidence="2" id="KW-1185">Reference proteome</keyword>
<name>A2SNA4_METPP</name>
<dbReference type="Proteomes" id="UP000000366">
    <property type="component" value="Plasmid RPME01"/>
</dbReference>
<dbReference type="HOGENOM" id="CLU_150667_0_0_4"/>
<protein>
    <submittedName>
        <fullName evidence="1">Uncharacterized protein</fullName>
    </submittedName>
</protein>
<accession>A2SNA4</accession>
<organism evidence="1 2">
    <name type="scientific">Methylibium petroleiphilum (strain ATCC BAA-1232 / LMG 22953 / PM1)</name>
    <dbReference type="NCBI Taxonomy" id="420662"/>
    <lineage>
        <taxon>Bacteria</taxon>
        <taxon>Pseudomonadati</taxon>
        <taxon>Pseudomonadota</taxon>
        <taxon>Betaproteobacteria</taxon>
        <taxon>Burkholderiales</taxon>
        <taxon>Sphaerotilaceae</taxon>
        <taxon>Methylibium</taxon>
    </lineage>
</organism>
<sequence length="130" mass="14309">MSDLIVDAAPPEALLEQVAVTLSRYRYRFSDEDSLQQGIAKALSANGLIFQREKSLSQRDRPDFLLTGGLAIEIKIGGSLADVLRQVARYAEHERVRGILVVGTPAWLSRVPESLAGKPLFHLRLLGSLL</sequence>
<reference evidence="1 2" key="1">
    <citation type="journal article" date="2007" name="J. Bacteriol.">
        <title>Whole-genome analysis of the methyl tert-butyl ether-degrading beta-proteobacterium Methylibium petroleiphilum PM1.</title>
        <authorList>
            <person name="Kane S.R."/>
            <person name="Chakicherla A.Y."/>
            <person name="Chain P.S.G."/>
            <person name="Schmidt R."/>
            <person name="Shin M.W."/>
            <person name="Legler T.C."/>
            <person name="Scow K.M."/>
            <person name="Larimer F.W."/>
            <person name="Lucas S.M."/>
            <person name="Richardson P.M."/>
            <person name="Hristova K.R."/>
        </authorList>
    </citation>
    <scope>NUCLEOTIDE SEQUENCE [LARGE SCALE GENOMIC DNA]</scope>
    <source>
        <strain evidence="2">ATCC BAA-1232 / LMG 22953 / PM1</strain>
        <plasmid evidence="1 2">RPME01</plasmid>
    </source>
</reference>
<proteinExistence type="predicted"/>
<gene>
    <name evidence="1" type="ordered locus">Mpe_B0268</name>
</gene>
<dbReference type="KEGG" id="mpt:Mpe_B0268"/>
<evidence type="ECO:0000313" key="2">
    <source>
        <dbReference type="Proteomes" id="UP000000366"/>
    </source>
</evidence>
<dbReference type="AlphaFoldDB" id="A2SNA4"/>
<keyword evidence="1" id="KW-0614">Plasmid</keyword>
<dbReference type="RefSeq" id="WP_011831631.1">
    <property type="nucleotide sequence ID" value="NC_008826.1"/>
</dbReference>
<geneLocation type="plasmid" evidence="1 2">
    <name>RPME01</name>
</geneLocation>
<evidence type="ECO:0000313" key="1">
    <source>
        <dbReference type="EMBL" id="ABM97043.1"/>
    </source>
</evidence>